<protein>
    <submittedName>
        <fullName evidence="3">Glycosyltransferase</fullName>
    </submittedName>
</protein>
<evidence type="ECO:0000256" key="1">
    <source>
        <dbReference type="ARBA" id="ARBA00006739"/>
    </source>
</evidence>
<dbReference type="PANTHER" id="PTHR22916:SF3">
    <property type="entry name" value="UDP-GLCNAC:BETAGAL BETA-1,3-N-ACETYLGLUCOSAMINYLTRANSFERASE-LIKE PROTEIN 1"/>
    <property type="match status" value="1"/>
</dbReference>
<gene>
    <name evidence="3" type="ORF">GC097_09635</name>
</gene>
<comment type="caution">
    <text evidence="3">The sequence shown here is derived from an EMBL/GenBank/DDBJ whole genome shotgun (WGS) entry which is preliminary data.</text>
</comment>
<dbReference type="InterPro" id="IPR029044">
    <property type="entry name" value="Nucleotide-diphossugar_trans"/>
</dbReference>
<dbReference type="Pfam" id="PF00535">
    <property type="entry name" value="Glycos_transf_2"/>
    <property type="match status" value="1"/>
</dbReference>
<dbReference type="CDD" id="cd04196">
    <property type="entry name" value="GT_2_like_d"/>
    <property type="match status" value="1"/>
</dbReference>
<dbReference type="EMBL" id="WHNZ01000017">
    <property type="protein sequence ID" value="NOV00274.1"/>
    <property type="molecule type" value="Genomic_DNA"/>
</dbReference>
<keyword evidence="4" id="KW-1185">Reference proteome</keyword>
<evidence type="ECO:0000313" key="4">
    <source>
        <dbReference type="Proteomes" id="UP000618579"/>
    </source>
</evidence>
<comment type="similarity">
    <text evidence="1">Belongs to the glycosyltransferase 2 family.</text>
</comment>
<accession>A0ABX1ZNC8</accession>
<dbReference type="Proteomes" id="UP000618579">
    <property type="component" value="Unassembled WGS sequence"/>
</dbReference>
<dbReference type="InterPro" id="IPR001173">
    <property type="entry name" value="Glyco_trans_2-like"/>
</dbReference>
<name>A0ABX1ZNC8_9BACL</name>
<dbReference type="SUPFAM" id="SSF53448">
    <property type="entry name" value="Nucleotide-diphospho-sugar transferases"/>
    <property type="match status" value="1"/>
</dbReference>
<feature type="domain" description="Glycosyltransferase 2-like" evidence="2">
    <location>
        <begin position="33"/>
        <end position="201"/>
    </location>
</feature>
<evidence type="ECO:0000259" key="2">
    <source>
        <dbReference type="Pfam" id="PF00535"/>
    </source>
</evidence>
<organism evidence="3 4">
    <name type="scientific">Paenibacillus planticolens</name>
    <dbReference type="NCBI Taxonomy" id="2654976"/>
    <lineage>
        <taxon>Bacteria</taxon>
        <taxon>Bacillati</taxon>
        <taxon>Bacillota</taxon>
        <taxon>Bacilli</taxon>
        <taxon>Bacillales</taxon>
        <taxon>Paenibacillaceae</taxon>
        <taxon>Paenibacillus</taxon>
    </lineage>
</organism>
<proteinExistence type="inferred from homology"/>
<sequence length="339" mass="39300">MLINSCRKIVGILERLKSINYWGLEPMGNNLVVLLSTYNAGNYLLELIESLNKQIYKNFDIIIRDDCSTIIERENLIKISQQHKNIQLHIGTQNLGVILSYSKLLELALEQKYEYIMFADQDDYWLPGKIEKTLNLMKKTENISYDSPILVHTDLIVTNQTLAIIDRSFLKYQKLSPRASDFERLLMQNITTGCSMMINRKLAEKATPIPEGVIMHDWWIALVCSIFGHITFLDEGTLYYRQHGGNLIGAKKYDVFRLIKKVLKDRNNPLIVNSRQALIFKKNYGAELDRETINTIDTLILIGNIPKWKRPIVLINHKLIKNGVLRNIGLWIKLLIMKR</sequence>
<dbReference type="PANTHER" id="PTHR22916">
    <property type="entry name" value="GLYCOSYLTRANSFERASE"/>
    <property type="match status" value="1"/>
</dbReference>
<dbReference type="Gene3D" id="3.90.550.10">
    <property type="entry name" value="Spore Coat Polysaccharide Biosynthesis Protein SpsA, Chain A"/>
    <property type="match status" value="1"/>
</dbReference>
<reference evidence="3 4" key="1">
    <citation type="submission" date="2019-10" db="EMBL/GenBank/DDBJ databases">
        <title>Description of Paenibacillus pedi sp. nov.</title>
        <authorList>
            <person name="Carlier A."/>
            <person name="Qi S."/>
        </authorList>
    </citation>
    <scope>NUCLEOTIDE SEQUENCE [LARGE SCALE GENOMIC DNA]</scope>
    <source>
        <strain evidence="3 4">LMG 31457</strain>
    </source>
</reference>
<evidence type="ECO:0000313" key="3">
    <source>
        <dbReference type="EMBL" id="NOV00274.1"/>
    </source>
</evidence>